<evidence type="ECO:0000256" key="3">
    <source>
        <dbReference type="SAM" id="Phobius"/>
    </source>
</evidence>
<proteinExistence type="inferred from homology"/>
<sequence length="450" mass="48873">METERDAYDGQPLYAEREDVPPDGGYGWVVAACVFLINVHTWGVNSSWGVFLAHFLSQSQFENATHLQYALIGGLSISQALLVSSVVSTSNDKLGTRASLAIGTLLISVSMLASSYATSVWQLFLSQGACFGYGMGFLYITGSAVLPQWFSKRRSLAVAISSSGAGFGGLAYNLGVGSGIEQLGWRWTYIVLAISTLLANTVCVMLIRDRNKVVQPQRRFFDRRLFAHVSTWLIITWGVVTDLGYITLLYSLPNYSLSIGLTARQGSVVGAMLSLGIALGRPPMGYWADRHGRINVAIFTTAACGVLCFALWIPAKSYAVLIIFALTSGTVTGTFWASVVPVTAEIVGMQKLSLAFSMVCLSLVLPTTFAEGIALGLVSSSGYLSAQVFVGCMYVLGALSIWGLRSWKVRETDDDELREREGRSSLAVGTPRAYTKFWLTQRGLFLRQKV</sequence>
<evidence type="ECO:0000256" key="2">
    <source>
        <dbReference type="ARBA" id="ARBA00006727"/>
    </source>
</evidence>
<feature type="transmembrane region" description="Helical" evidence="3">
    <location>
        <begin position="187"/>
        <end position="208"/>
    </location>
</feature>
<dbReference type="GeneID" id="96010614"/>
<keyword evidence="3" id="KW-1133">Transmembrane helix</keyword>
<evidence type="ECO:0000313" key="5">
    <source>
        <dbReference type="EMBL" id="KAL1582092.1"/>
    </source>
</evidence>
<dbReference type="PROSITE" id="PS50850">
    <property type="entry name" value="MFS"/>
    <property type="match status" value="1"/>
</dbReference>
<feature type="transmembrane region" description="Helical" evidence="3">
    <location>
        <begin position="99"/>
        <end position="117"/>
    </location>
</feature>
<dbReference type="InterPro" id="IPR036259">
    <property type="entry name" value="MFS_trans_sf"/>
</dbReference>
<feature type="transmembrane region" description="Helical" evidence="3">
    <location>
        <begin position="67"/>
        <end position="87"/>
    </location>
</feature>
<dbReference type="Proteomes" id="UP000803884">
    <property type="component" value="Unassembled WGS sequence"/>
</dbReference>
<dbReference type="Pfam" id="PF07690">
    <property type="entry name" value="MFS_1"/>
    <property type="match status" value="1"/>
</dbReference>
<dbReference type="GO" id="GO:0016020">
    <property type="term" value="C:membrane"/>
    <property type="evidence" value="ECO:0007669"/>
    <property type="project" value="UniProtKB-SubCell"/>
</dbReference>
<gene>
    <name evidence="5" type="ORF">WHR41_09172</name>
</gene>
<keyword evidence="3" id="KW-0472">Membrane</keyword>
<comment type="similarity">
    <text evidence="2">Belongs to the major facilitator superfamily. Monocarboxylate porter (TC 2.A.1.13) family.</text>
</comment>
<organism evidence="5 6">
    <name type="scientific">Cladosporium halotolerans</name>
    <dbReference type="NCBI Taxonomy" id="1052096"/>
    <lineage>
        <taxon>Eukaryota</taxon>
        <taxon>Fungi</taxon>
        <taxon>Dikarya</taxon>
        <taxon>Ascomycota</taxon>
        <taxon>Pezizomycotina</taxon>
        <taxon>Dothideomycetes</taxon>
        <taxon>Dothideomycetidae</taxon>
        <taxon>Cladosporiales</taxon>
        <taxon>Cladosporiaceae</taxon>
        <taxon>Cladosporium</taxon>
    </lineage>
</organism>
<feature type="transmembrane region" description="Helical" evidence="3">
    <location>
        <begin position="384"/>
        <end position="404"/>
    </location>
</feature>
<evidence type="ECO:0000256" key="1">
    <source>
        <dbReference type="ARBA" id="ARBA00004141"/>
    </source>
</evidence>
<feature type="transmembrane region" description="Helical" evidence="3">
    <location>
        <begin position="262"/>
        <end position="280"/>
    </location>
</feature>
<name>A0AB34KDP3_9PEZI</name>
<keyword evidence="3" id="KW-0812">Transmembrane</keyword>
<dbReference type="InterPro" id="IPR020846">
    <property type="entry name" value="MFS_dom"/>
</dbReference>
<dbReference type="GO" id="GO:0022857">
    <property type="term" value="F:transmembrane transporter activity"/>
    <property type="evidence" value="ECO:0007669"/>
    <property type="project" value="InterPro"/>
</dbReference>
<dbReference type="Gene3D" id="1.20.1250.20">
    <property type="entry name" value="MFS general substrate transporter like domains"/>
    <property type="match status" value="2"/>
</dbReference>
<dbReference type="SUPFAM" id="SSF103473">
    <property type="entry name" value="MFS general substrate transporter"/>
    <property type="match status" value="1"/>
</dbReference>
<accession>A0AB34KDP3</accession>
<comment type="caution">
    <text evidence="5">The sequence shown here is derived from an EMBL/GenBank/DDBJ whole genome shotgun (WGS) entry which is preliminary data.</text>
</comment>
<dbReference type="AlphaFoldDB" id="A0AB34KDP3"/>
<dbReference type="InterPro" id="IPR050327">
    <property type="entry name" value="Proton-linked_MCT"/>
</dbReference>
<comment type="subcellular location">
    <subcellularLocation>
        <location evidence="1">Membrane</location>
        <topology evidence="1">Multi-pass membrane protein</topology>
    </subcellularLocation>
</comment>
<keyword evidence="6" id="KW-1185">Reference proteome</keyword>
<feature type="transmembrane region" description="Helical" evidence="3">
    <location>
        <begin position="354"/>
        <end position="378"/>
    </location>
</feature>
<dbReference type="RefSeq" id="XP_069225199.1">
    <property type="nucleotide sequence ID" value="XM_069377776.1"/>
</dbReference>
<feature type="domain" description="Major facilitator superfamily (MFS) profile" evidence="4">
    <location>
        <begin position="26"/>
        <end position="409"/>
    </location>
</feature>
<dbReference type="InterPro" id="IPR011701">
    <property type="entry name" value="MFS"/>
</dbReference>
<evidence type="ECO:0000313" key="6">
    <source>
        <dbReference type="Proteomes" id="UP000803884"/>
    </source>
</evidence>
<feature type="transmembrane region" description="Helical" evidence="3">
    <location>
        <begin position="292"/>
        <end position="313"/>
    </location>
</feature>
<evidence type="ECO:0000259" key="4">
    <source>
        <dbReference type="PROSITE" id="PS50850"/>
    </source>
</evidence>
<dbReference type="EMBL" id="JAAQHG020000069">
    <property type="protein sequence ID" value="KAL1582092.1"/>
    <property type="molecule type" value="Genomic_DNA"/>
</dbReference>
<protein>
    <recommendedName>
        <fullName evidence="4">Major facilitator superfamily (MFS) profile domain-containing protein</fullName>
    </recommendedName>
</protein>
<feature type="transmembrane region" description="Helical" evidence="3">
    <location>
        <begin position="156"/>
        <end position="175"/>
    </location>
</feature>
<feature type="transmembrane region" description="Helical" evidence="3">
    <location>
        <begin position="123"/>
        <end position="144"/>
    </location>
</feature>
<dbReference type="PANTHER" id="PTHR11360:SF315">
    <property type="entry name" value="TRANSPORTER MCH2-RELATED"/>
    <property type="match status" value="1"/>
</dbReference>
<feature type="transmembrane region" description="Helical" evidence="3">
    <location>
        <begin position="229"/>
        <end position="250"/>
    </location>
</feature>
<feature type="transmembrane region" description="Helical" evidence="3">
    <location>
        <begin position="319"/>
        <end position="342"/>
    </location>
</feature>
<dbReference type="PANTHER" id="PTHR11360">
    <property type="entry name" value="MONOCARBOXYLATE TRANSPORTER"/>
    <property type="match status" value="1"/>
</dbReference>
<reference evidence="5 6" key="1">
    <citation type="journal article" date="2020" name="Microbiol. Resour. Announc.">
        <title>Draft Genome Sequence of a Cladosporium Species Isolated from the Mesophotic Ascidian Didemnum maculosum.</title>
        <authorList>
            <person name="Gioti A."/>
            <person name="Siaperas R."/>
            <person name="Nikolaivits E."/>
            <person name="Le Goff G."/>
            <person name="Ouazzani J."/>
            <person name="Kotoulas G."/>
            <person name="Topakas E."/>
        </authorList>
    </citation>
    <scope>NUCLEOTIDE SEQUENCE [LARGE SCALE GENOMIC DNA]</scope>
    <source>
        <strain evidence="5 6">TM138-S3</strain>
    </source>
</reference>